<feature type="domain" description="GST C-terminal" evidence="3">
    <location>
        <begin position="79"/>
        <end position="201"/>
    </location>
</feature>
<feature type="domain" description="GST N-terminal" evidence="2">
    <location>
        <begin position="1"/>
        <end position="80"/>
    </location>
</feature>
<comment type="similarity">
    <text evidence="1">Belongs to the GST superfamily.</text>
</comment>
<dbReference type="InterPro" id="IPR004046">
    <property type="entry name" value="GST_C"/>
</dbReference>
<name>A0A8J7IDI3_9RHOB</name>
<proteinExistence type="inferred from homology"/>
<dbReference type="PANTHER" id="PTHR44051">
    <property type="entry name" value="GLUTATHIONE S-TRANSFERASE-RELATED"/>
    <property type="match status" value="1"/>
</dbReference>
<reference evidence="4" key="1">
    <citation type="submission" date="2020-10" db="EMBL/GenBank/DDBJ databases">
        <title>Paenihalocynthiibacter styelae gen. nov., sp. nov., isolated from stalked sea squirt Styela clava.</title>
        <authorList>
            <person name="Kim Y.-O."/>
            <person name="Yoon J.-H."/>
        </authorList>
    </citation>
    <scope>NUCLEOTIDE SEQUENCE</scope>
    <source>
        <strain evidence="4">MYP1-1</strain>
    </source>
</reference>
<dbReference type="Proteomes" id="UP000640583">
    <property type="component" value="Unassembled WGS sequence"/>
</dbReference>
<dbReference type="Gene3D" id="1.20.1050.10">
    <property type="match status" value="1"/>
</dbReference>
<accession>A0A8J7IDI3</accession>
<dbReference type="SFLD" id="SFLDG00358">
    <property type="entry name" value="Main_(cytGST)"/>
    <property type="match status" value="1"/>
</dbReference>
<gene>
    <name evidence="4" type="ORF">H1D41_12570</name>
</gene>
<comment type="caution">
    <text evidence="4">The sequence shown here is derived from an EMBL/GenBank/DDBJ whole genome shotgun (WGS) entry which is preliminary data.</text>
</comment>
<sequence length="201" mass="22996">MMKLYGFDTINTLKILMLLLETDTDFEFVPINIRAGEQHDPAFRAINPAGKVPVLFDGQRHQVESNSILLNLARTSGWGTRDDPELTAWLFYQASTQGPHFGQVEHWTRFAKTQNPEALERHRNIANGVVEHLNTHLSDRQFICGDAYSIADIALFPWLHIHDHLGLSLQKAEHLTRWLDQIRARPVTSQARSFFGSHSIF</sequence>
<dbReference type="PROSITE" id="PS50405">
    <property type="entry name" value="GST_CTER"/>
    <property type="match status" value="1"/>
</dbReference>
<dbReference type="SUPFAM" id="SSF52833">
    <property type="entry name" value="Thioredoxin-like"/>
    <property type="match status" value="1"/>
</dbReference>
<dbReference type="SUPFAM" id="SSF47616">
    <property type="entry name" value="GST C-terminal domain-like"/>
    <property type="match status" value="1"/>
</dbReference>
<evidence type="ECO:0000259" key="2">
    <source>
        <dbReference type="PROSITE" id="PS50404"/>
    </source>
</evidence>
<dbReference type="SFLD" id="SFLDS00019">
    <property type="entry name" value="Glutathione_Transferase_(cytos"/>
    <property type="match status" value="1"/>
</dbReference>
<dbReference type="InterPro" id="IPR040079">
    <property type="entry name" value="Glutathione_S-Trfase"/>
</dbReference>
<dbReference type="Pfam" id="PF02798">
    <property type="entry name" value="GST_N"/>
    <property type="match status" value="1"/>
</dbReference>
<dbReference type="RefSeq" id="WP_228849235.1">
    <property type="nucleotide sequence ID" value="NZ_JADCKQ010000009.1"/>
</dbReference>
<dbReference type="EMBL" id="JADCKQ010000009">
    <property type="protein sequence ID" value="MBI1494473.1"/>
    <property type="molecule type" value="Genomic_DNA"/>
</dbReference>
<evidence type="ECO:0000313" key="4">
    <source>
        <dbReference type="EMBL" id="MBI1494473.1"/>
    </source>
</evidence>
<dbReference type="InterPro" id="IPR010987">
    <property type="entry name" value="Glutathione-S-Trfase_C-like"/>
</dbReference>
<organism evidence="4 5">
    <name type="scientific">Halocynthiibacter styelae</name>
    <dbReference type="NCBI Taxonomy" id="2761955"/>
    <lineage>
        <taxon>Bacteria</taxon>
        <taxon>Pseudomonadati</taxon>
        <taxon>Pseudomonadota</taxon>
        <taxon>Alphaproteobacteria</taxon>
        <taxon>Rhodobacterales</taxon>
        <taxon>Paracoccaceae</taxon>
        <taxon>Halocynthiibacter</taxon>
    </lineage>
</organism>
<dbReference type="Pfam" id="PF00043">
    <property type="entry name" value="GST_C"/>
    <property type="match status" value="1"/>
</dbReference>
<evidence type="ECO:0000256" key="1">
    <source>
        <dbReference type="RuleBase" id="RU003494"/>
    </source>
</evidence>
<dbReference type="PROSITE" id="PS50404">
    <property type="entry name" value="GST_NTER"/>
    <property type="match status" value="1"/>
</dbReference>
<evidence type="ECO:0000259" key="3">
    <source>
        <dbReference type="PROSITE" id="PS50405"/>
    </source>
</evidence>
<keyword evidence="5" id="KW-1185">Reference proteome</keyword>
<dbReference type="InterPro" id="IPR036282">
    <property type="entry name" value="Glutathione-S-Trfase_C_sf"/>
</dbReference>
<dbReference type="Gene3D" id="3.40.30.10">
    <property type="entry name" value="Glutaredoxin"/>
    <property type="match status" value="1"/>
</dbReference>
<dbReference type="PANTHER" id="PTHR44051:SF2">
    <property type="entry name" value="HYPOTHETICAL GLUTATHIONE S-TRANSFERASE LIKE PROTEIN"/>
    <property type="match status" value="1"/>
</dbReference>
<dbReference type="AlphaFoldDB" id="A0A8J7IDI3"/>
<protein>
    <submittedName>
        <fullName evidence="4">Glutathione S-transferase family protein</fullName>
    </submittedName>
</protein>
<dbReference type="InterPro" id="IPR004045">
    <property type="entry name" value="Glutathione_S-Trfase_N"/>
</dbReference>
<dbReference type="InterPro" id="IPR036249">
    <property type="entry name" value="Thioredoxin-like_sf"/>
</dbReference>
<evidence type="ECO:0000313" key="5">
    <source>
        <dbReference type="Proteomes" id="UP000640583"/>
    </source>
</evidence>